<dbReference type="GO" id="GO:0016787">
    <property type="term" value="F:hydrolase activity"/>
    <property type="evidence" value="ECO:0007669"/>
    <property type="project" value="InterPro"/>
</dbReference>
<dbReference type="SMART" id="SM00974">
    <property type="entry name" value="T5orf172"/>
    <property type="match status" value="1"/>
</dbReference>
<protein>
    <submittedName>
        <fullName evidence="3">Type III restriction enzyme, res subunit</fullName>
    </submittedName>
</protein>
<dbReference type="GO" id="GO:0003677">
    <property type="term" value="F:DNA binding"/>
    <property type="evidence" value="ECO:0007669"/>
    <property type="project" value="InterPro"/>
</dbReference>
<dbReference type="AlphaFoldDB" id="F0HAX9"/>
<dbReference type="InterPro" id="IPR014001">
    <property type="entry name" value="Helicase_ATP-bd"/>
</dbReference>
<dbReference type="RefSeq" id="WP_004354702.1">
    <property type="nucleotide sequence ID" value="NZ_AEXO01000114.1"/>
</dbReference>
<dbReference type="Proteomes" id="UP000003155">
    <property type="component" value="Unassembled WGS sequence"/>
</dbReference>
<dbReference type="Pfam" id="PF10544">
    <property type="entry name" value="T5orf172"/>
    <property type="match status" value="1"/>
</dbReference>
<feature type="domain" description="Helicase ATP-binding" evidence="1">
    <location>
        <begin position="124"/>
        <end position="333"/>
    </location>
</feature>
<dbReference type="SMART" id="SM00487">
    <property type="entry name" value="DEXDc"/>
    <property type="match status" value="1"/>
</dbReference>
<proteinExistence type="predicted"/>
<dbReference type="InterPro" id="IPR027417">
    <property type="entry name" value="P-loop_NTPase"/>
</dbReference>
<dbReference type="InterPro" id="IPR018306">
    <property type="entry name" value="Phage_T5_Orf172_DNA-bd"/>
</dbReference>
<evidence type="ECO:0000259" key="1">
    <source>
        <dbReference type="SMART" id="SM00487"/>
    </source>
</evidence>
<evidence type="ECO:0000259" key="2">
    <source>
        <dbReference type="SMART" id="SM00974"/>
    </source>
</evidence>
<evidence type="ECO:0000313" key="4">
    <source>
        <dbReference type="Proteomes" id="UP000003155"/>
    </source>
</evidence>
<dbReference type="GO" id="GO:0005524">
    <property type="term" value="F:ATP binding"/>
    <property type="evidence" value="ECO:0007669"/>
    <property type="project" value="InterPro"/>
</dbReference>
<dbReference type="SUPFAM" id="SSF53335">
    <property type="entry name" value="S-adenosyl-L-methionine-dependent methyltransferases"/>
    <property type="match status" value="1"/>
</dbReference>
<reference evidence="3 4" key="1">
    <citation type="submission" date="2011-02" db="EMBL/GenBank/DDBJ databases">
        <authorList>
            <person name="Durkin A.S."/>
            <person name="Madupu R."/>
            <person name="Torralba M."/>
            <person name="Gillis M."/>
            <person name="Methe B."/>
            <person name="Sutton G."/>
            <person name="Nelson K.E."/>
        </authorList>
    </citation>
    <scope>NUCLEOTIDE SEQUENCE [LARGE SCALE GENOMIC DNA]</scope>
    <source>
        <strain evidence="3 4">CRIS 18C-A</strain>
    </source>
</reference>
<evidence type="ECO:0000313" key="3">
    <source>
        <dbReference type="EMBL" id="EGC85036.1"/>
    </source>
</evidence>
<accession>F0HAX9</accession>
<dbReference type="InterPro" id="IPR006935">
    <property type="entry name" value="Helicase/UvrB_N"/>
</dbReference>
<dbReference type="SUPFAM" id="SSF52540">
    <property type="entry name" value="P-loop containing nucleoside triphosphate hydrolases"/>
    <property type="match status" value="2"/>
</dbReference>
<comment type="caution">
    <text evidence="3">The sequence shown here is derived from an EMBL/GenBank/DDBJ whole genome shotgun (WGS) entry which is preliminary data.</text>
</comment>
<sequence>MMKTPNITTTRVALPQIYAYTTPEIARHNGWVKIGYTEQDDVKERIKQQCHTADIAWKLEWNGNAVYEGSNETFMDKAFHAYLVKLGYEQQPDTEWFKIGTEKSHYLFYKFRSDHGVVKGCPVQTYRLRDSQDDAVSQTIESFTNRPDTPYLWNAKPRFGKTLAVYDLCLRMKLRNVLVVTNRPAIADSWYSDYLKFVGQDKYLFVSRVSSLLQRAIPCLTRQQYLETIKQPDKTKNCIEFVSLQDLKGSIHFGGDYDKLDEVANLTWDLLVIDEAHEGVDTFKTDVAFNQIKRRHTLHLSGTPFKALANEKFPQDAIYNWTYADECKAREAWDEERGNNPYAEMPRLNMYTYRMSDIVTEKVRQGTEIDGDTEAYAFDLDEFFRVERGRFIHDGAVDKWLDALSRQSRYPFSTPALRHELRHTFWLLHRVDSAKKLAEKLRDTQRHPEFANIEIVVAAGNGKTDEDEVIEDEHSLERVRRAIKEHPQGTITLSVGQLTTGVTVPEWTGVLILSNMKSPAQYMQAAFRAQSPYLYQDEKGVYRRKENAYIFDFDPARTLDNYEKMANGLSADMAAGGGDTDTRKKRIRELLNFFPVIGEDEDGEMMELDAEQVMLIPRKIRSKEVVRSGFMSNFLFANITSIFGCSSAIFDIINKFTPAKAPQNSQVAADDANELAENIDEDGNAQPDVNRVAELQASLFGDKIYGETRGSMEEFVADSIDKYSKAKESQGKSREEAMIDNVSSHLTSVLLSQADKKAANVEGELSKTNKKLAEIHIRKAINEQIGAHCQNAAIEKKKIEHQCELDCQGKTTQQQMDIRRVAETKKNAIDQDLTKTIQAKTKDLLDKGAEIIADTFEKQRIDKKKGNTEELIRDHLRGFSRTIPSFLMGYGNETTTLENFDRDVPDEVFLEVTSVTKEQFHLLRDGGDIVNPATGETEHSPGHFFDEVVFNDSVKEFMALRKQLANYFDPEVKEDIFNYIPPQKTNQIFTPKAVVVKMVDLLEQENPGCFDDSDKTFADLYMKSGQYITEIVKRLYNSKGLRQAYPNDEDRLRHIFKHQVYGLAPTECIYRIALRYILGFDDTIHIPPSEHHLRQADSLPAAKGGTIEEFLNQVFKI</sequence>
<gene>
    <name evidence="3" type="ORF">HMPREF9303_0836</name>
</gene>
<organism evidence="3 4">
    <name type="scientific">Prevotella denticola CRIS 18C-A</name>
    <dbReference type="NCBI Taxonomy" id="944557"/>
    <lineage>
        <taxon>Bacteria</taxon>
        <taxon>Pseudomonadati</taxon>
        <taxon>Bacteroidota</taxon>
        <taxon>Bacteroidia</taxon>
        <taxon>Bacteroidales</taxon>
        <taxon>Prevotellaceae</taxon>
        <taxon>Prevotella</taxon>
    </lineage>
</organism>
<name>F0HAX9_9BACT</name>
<dbReference type="Gene3D" id="3.40.50.150">
    <property type="entry name" value="Vaccinia Virus protein VP39"/>
    <property type="match status" value="1"/>
</dbReference>
<dbReference type="InterPro" id="IPR029063">
    <property type="entry name" value="SAM-dependent_MTases_sf"/>
</dbReference>
<dbReference type="EMBL" id="AEXO01000114">
    <property type="protein sequence ID" value="EGC85036.1"/>
    <property type="molecule type" value="Genomic_DNA"/>
</dbReference>
<feature type="domain" description="Bacteriophage T5 Orf172 DNA-binding" evidence="2">
    <location>
        <begin position="26"/>
        <end position="112"/>
    </location>
</feature>
<dbReference type="Pfam" id="PF04851">
    <property type="entry name" value="ResIII"/>
    <property type="match status" value="1"/>
</dbReference>
<keyword evidence="4" id="KW-1185">Reference proteome</keyword>
<dbReference type="Gene3D" id="3.40.50.300">
    <property type="entry name" value="P-loop containing nucleotide triphosphate hydrolases"/>
    <property type="match status" value="2"/>
</dbReference>